<name>A0A1W1C3J1_9ZZZZ</name>
<dbReference type="AlphaFoldDB" id="A0A1W1C3J1"/>
<dbReference type="Pfam" id="PF01637">
    <property type="entry name" value="ATPase_2"/>
    <property type="match status" value="1"/>
</dbReference>
<evidence type="ECO:0000313" key="3">
    <source>
        <dbReference type="EMBL" id="SFV60339.1"/>
    </source>
</evidence>
<organism evidence="3">
    <name type="scientific">hydrothermal vent metagenome</name>
    <dbReference type="NCBI Taxonomy" id="652676"/>
    <lineage>
        <taxon>unclassified sequences</taxon>
        <taxon>metagenomes</taxon>
        <taxon>ecological metagenomes</taxon>
    </lineage>
</organism>
<dbReference type="PANTHER" id="PTHR34704:SF1">
    <property type="entry name" value="ATPASE"/>
    <property type="match status" value="1"/>
</dbReference>
<dbReference type="PANTHER" id="PTHR34704">
    <property type="entry name" value="ATPASE"/>
    <property type="match status" value="1"/>
</dbReference>
<evidence type="ECO:0000259" key="1">
    <source>
        <dbReference type="Pfam" id="PF01637"/>
    </source>
</evidence>
<dbReference type="SUPFAM" id="SSF52540">
    <property type="entry name" value="P-loop containing nucleoside triphosphate hydrolases"/>
    <property type="match status" value="1"/>
</dbReference>
<dbReference type="InterPro" id="IPR027417">
    <property type="entry name" value="P-loop_NTPase"/>
</dbReference>
<dbReference type="GO" id="GO:0005524">
    <property type="term" value="F:ATP binding"/>
    <property type="evidence" value="ECO:0007669"/>
    <property type="project" value="InterPro"/>
</dbReference>
<reference evidence="3" key="1">
    <citation type="submission" date="2016-10" db="EMBL/GenBank/DDBJ databases">
        <authorList>
            <person name="de Groot N.N."/>
        </authorList>
    </citation>
    <scope>NUCLEOTIDE SEQUENCE</scope>
</reference>
<dbReference type="Gene3D" id="3.40.50.300">
    <property type="entry name" value="P-loop containing nucleotide triphosphate hydrolases"/>
    <property type="match status" value="1"/>
</dbReference>
<dbReference type="Pfam" id="PF03008">
    <property type="entry name" value="DUF234"/>
    <property type="match status" value="1"/>
</dbReference>
<dbReference type="InterPro" id="IPR011579">
    <property type="entry name" value="ATPase_dom"/>
</dbReference>
<gene>
    <name evidence="3" type="ORF">MNB_SV-12-349</name>
</gene>
<dbReference type="EMBL" id="FPHE01000096">
    <property type="protein sequence ID" value="SFV60339.1"/>
    <property type="molecule type" value="Genomic_DNA"/>
</dbReference>
<dbReference type="InterPro" id="IPR004256">
    <property type="entry name" value="DUF234"/>
</dbReference>
<evidence type="ECO:0000259" key="2">
    <source>
        <dbReference type="Pfam" id="PF03008"/>
    </source>
</evidence>
<proteinExistence type="predicted"/>
<feature type="domain" description="DUF234" evidence="2">
    <location>
        <begin position="343"/>
        <end position="421"/>
    </location>
</feature>
<protein>
    <submittedName>
        <fullName evidence="3">Archaeal ATPase, fused to C-terminal DUF234 domain</fullName>
    </submittedName>
</protein>
<feature type="domain" description="ATPase" evidence="1">
    <location>
        <begin position="3"/>
        <end position="218"/>
    </location>
</feature>
<sequence>MKFIARDEELNILEREYQKNDSSFIAVYGRRRIGKTALINHFLNKKNGLLFSVTGAYDVKTKEHLANFSNKLSLAFGSKEKQFNNWSSAFQSLQIEISSIEISKNSKMTIFIDELPWLAEMRDNGFKGALSLFWNDFASKREDIFLVVCGSATSWIINHVINDHGSLSNRITALIHLETFNLRETKEFLETQGHKGLSHKTVMDYYMVLGGVAHYLKLLNPKLSFVQNIQELFFKRNGVLRTEYNRLFRSLFKNHKTHELIVNYLVSAWEGKSLSDLSKKKGLKKGATLINALRELEESNILKKRYKYKQRKRDIIYGISDPFIYFFNRWVKDTSQMDLLGNQNFFQNIYKSQSYKSWCGFAFENICHTHIVEIKRALGIEGVITRNYYWRASDKKSGAQIDILLERDDDVINIIECKYHNQPFSIDKRYALQLENKELLFQKSSSYMGSIQLVMITSAGLKENSYSQSLISHDFSFEILFKNFKKTLFSKKGMN</sequence>
<accession>A0A1W1C3J1</accession>